<feature type="compositionally biased region" description="Basic and acidic residues" evidence="3">
    <location>
        <begin position="398"/>
        <end position="414"/>
    </location>
</feature>
<dbReference type="GO" id="GO:0003712">
    <property type="term" value="F:transcription coregulator activity"/>
    <property type="evidence" value="ECO:0007669"/>
    <property type="project" value="TreeGrafter"/>
</dbReference>
<evidence type="ECO:0000256" key="3">
    <source>
        <dbReference type="SAM" id="MobiDB-lite"/>
    </source>
</evidence>
<accession>A0A3Q2Z1L2</accession>
<feature type="transmembrane region" description="Helical" evidence="4">
    <location>
        <begin position="45"/>
        <end position="66"/>
    </location>
</feature>
<dbReference type="GO" id="GO:0043123">
    <property type="term" value="P:positive regulation of canonical NF-kappaB signal transduction"/>
    <property type="evidence" value="ECO:0007669"/>
    <property type="project" value="InterPro"/>
</dbReference>
<feature type="compositionally biased region" description="Gly residues" evidence="3">
    <location>
        <begin position="204"/>
        <end position="218"/>
    </location>
</feature>
<sequence>MEQWKDAASQQAELLASRVNELLSKGQEFLRAQLGVDLAIKPELIPPWAILVAACTGFVLVLVIWASMCQALFKKRPATTVVEDTVEMKRSAGKPVKSEEPKKRKKRTEKKSQPNGRAVTEEILEEDAIVNEDRVPHQQPPPQFKSEKPVETKKSKKKATQAVKETVTAVGKEPEEGTWETKVSNKEKREQRKKDKSSSDGSASPGGGGGAGEGGGGTPMSATPEQRKASAAASPANQKKKKGDSSKVTAEKMNASVSHVNTSEAPLVAAGVADIQAVKVPHTAAPKTQGLWTPTREPAPLWKTDIDDGGSADPSSDWNAPSELWGNYEEPTPRPIPVHEQPRSEPAKQNLLSGAPEEDDEDEKDNGETAADGGAKNKKKRKKKKKVAQEEEASQVEVPEKKLEPTSLLKDEKEKKKKKPKQQPSAQEHPAAPVEVQLERPVKDSTSQKPLAAQVPLKQPEGHSTAHINLPAPTQQQKPEEIQVVKLSKKKKARRET</sequence>
<reference evidence="5" key="1">
    <citation type="submission" date="2025-08" db="UniProtKB">
        <authorList>
            <consortium name="Ensembl"/>
        </authorList>
    </citation>
    <scope>IDENTIFICATION</scope>
</reference>
<organism evidence="5 6">
    <name type="scientific">Hippocampus comes</name>
    <name type="common">Tiger tail seahorse</name>
    <dbReference type="NCBI Taxonomy" id="109280"/>
    <lineage>
        <taxon>Eukaryota</taxon>
        <taxon>Metazoa</taxon>
        <taxon>Chordata</taxon>
        <taxon>Craniata</taxon>
        <taxon>Vertebrata</taxon>
        <taxon>Euteleostomi</taxon>
        <taxon>Actinopterygii</taxon>
        <taxon>Neopterygii</taxon>
        <taxon>Teleostei</taxon>
        <taxon>Neoteleostei</taxon>
        <taxon>Acanthomorphata</taxon>
        <taxon>Syngnathiaria</taxon>
        <taxon>Syngnathiformes</taxon>
        <taxon>Syngnathoidei</taxon>
        <taxon>Syngnathidae</taxon>
        <taxon>Hippocampus</taxon>
    </lineage>
</organism>
<dbReference type="GO" id="GO:0043066">
    <property type="term" value="P:negative regulation of apoptotic process"/>
    <property type="evidence" value="ECO:0007669"/>
    <property type="project" value="InterPro"/>
</dbReference>
<dbReference type="Ensembl" id="ENSHCOT00000026454.1">
    <property type="protein sequence ID" value="ENSHCOP00000024519.1"/>
    <property type="gene ID" value="ENSHCOG00000013917.1"/>
</dbReference>
<proteinExistence type="predicted"/>
<feature type="region of interest" description="Disordered" evidence="3">
    <location>
        <begin position="89"/>
        <end position="259"/>
    </location>
</feature>
<keyword evidence="4" id="KW-0472">Membrane</keyword>
<keyword evidence="4" id="KW-1133">Transmembrane helix</keyword>
<dbReference type="GeneTree" id="ENSGT00940000154181"/>
<evidence type="ECO:0000256" key="1">
    <source>
        <dbReference type="ARBA" id="ARBA00004123"/>
    </source>
</evidence>
<dbReference type="GO" id="GO:0045766">
    <property type="term" value="P:positive regulation of angiogenesis"/>
    <property type="evidence" value="ECO:0007669"/>
    <property type="project" value="InterPro"/>
</dbReference>
<keyword evidence="6" id="KW-1185">Reference proteome</keyword>
<dbReference type="InterPro" id="IPR031402">
    <property type="entry name" value="LYRIC"/>
</dbReference>
<evidence type="ECO:0000256" key="2">
    <source>
        <dbReference type="ARBA" id="ARBA00023242"/>
    </source>
</evidence>
<dbReference type="GO" id="GO:0006357">
    <property type="term" value="P:regulation of transcription by RNA polymerase II"/>
    <property type="evidence" value="ECO:0007669"/>
    <property type="project" value="TreeGrafter"/>
</dbReference>
<evidence type="ECO:0000256" key="4">
    <source>
        <dbReference type="SAM" id="Phobius"/>
    </source>
</evidence>
<protein>
    <submittedName>
        <fullName evidence="5">Metadherin</fullName>
    </submittedName>
</protein>
<dbReference type="Proteomes" id="UP000264820">
    <property type="component" value="Unplaced"/>
</dbReference>
<dbReference type="InterPro" id="IPR052305">
    <property type="entry name" value="TransReg_TumorExp"/>
</dbReference>
<feature type="compositionally biased region" description="Basic residues" evidence="3">
    <location>
        <begin position="487"/>
        <end position="497"/>
    </location>
</feature>
<dbReference type="PANTHER" id="PTHR23251">
    <property type="entry name" value="LYSINE-RICH CEACAM1 CO-ISOLATED PROTEIN LYRIC PROTEIN"/>
    <property type="match status" value="1"/>
</dbReference>
<name>A0A3Q2Z1L2_HIPCM</name>
<feature type="compositionally biased region" description="Basic and acidic residues" evidence="3">
    <location>
        <begin position="183"/>
        <end position="198"/>
    </location>
</feature>
<reference evidence="5" key="2">
    <citation type="submission" date="2025-09" db="UniProtKB">
        <authorList>
            <consortium name="Ensembl"/>
        </authorList>
    </citation>
    <scope>IDENTIFICATION</scope>
</reference>
<feature type="region of interest" description="Disordered" evidence="3">
    <location>
        <begin position="282"/>
        <end position="497"/>
    </location>
</feature>
<dbReference type="PANTHER" id="PTHR23251:SF0">
    <property type="entry name" value="PROTEIN LYRIC"/>
    <property type="match status" value="1"/>
</dbReference>
<dbReference type="Pfam" id="PF15686">
    <property type="entry name" value="LYRIC"/>
    <property type="match status" value="2"/>
</dbReference>
<comment type="subcellular location">
    <subcellularLocation>
        <location evidence="1">Nucleus</location>
    </subcellularLocation>
</comment>
<keyword evidence="4" id="KW-0812">Transmembrane</keyword>
<dbReference type="GO" id="GO:0005634">
    <property type="term" value="C:nucleus"/>
    <property type="evidence" value="ECO:0007669"/>
    <property type="project" value="UniProtKB-SubCell"/>
</dbReference>
<dbReference type="OMA" id="AEVWGNY"/>
<evidence type="ECO:0000313" key="5">
    <source>
        <dbReference type="Ensembl" id="ENSHCOP00000024519.1"/>
    </source>
</evidence>
<evidence type="ECO:0000313" key="6">
    <source>
        <dbReference type="Proteomes" id="UP000264820"/>
    </source>
</evidence>
<keyword evidence="2" id="KW-0539">Nucleus</keyword>
<feature type="compositionally biased region" description="Basic and acidic residues" evidence="3">
    <location>
        <begin position="89"/>
        <end position="102"/>
    </location>
</feature>
<dbReference type="AlphaFoldDB" id="A0A3Q2Z1L2"/>
<feature type="compositionally biased region" description="Acidic residues" evidence="3">
    <location>
        <begin position="356"/>
        <end position="365"/>
    </location>
</feature>
<feature type="compositionally biased region" description="Basic residues" evidence="3">
    <location>
        <begin position="376"/>
        <end position="386"/>
    </location>
</feature>